<dbReference type="Proteomes" id="UP000807115">
    <property type="component" value="Chromosome 10"/>
</dbReference>
<reference evidence="1" key="1">
    <citation type="journal article" date="2019" name="BMC Genomics">
        <title>A new reference genome for Sorghum bicolor reveals high levels of sequence similarity between sweet and grain genotypes: implications for the genetics of sugar metabolism.</title>
        <authorList>
            <person name="Cooper E.A."/>
            <person name="Brenton Z.W."/>
            <person name="Flinn B.S."/>
            <person name="Jenkins J."/>
            <person name="Shu S."/>
            <person name="Flowers D."/>
            <person name="Luo F."/>
            <person name="Wang Y."/>
            <person name="Xia P."/>
            <person name="Barry K."/>
            <person name="Daum C."/>
            <person name="Lipzen A."/>
            <person name="Yoshinaga Y."/>
            <person name="Schmutz J."/>
            <person name="Saski C."/>
            <person name="Vermerris W."/>
            <person name="Kresovich S."/>
        </authorList>
    </citation>
    <scope>NUCLEOTIDE SEQUENCE</scope>
</reference>
<dbReference type="EMBL" id="CM027689">
    <property type="protein sequence ID" value="KAG0514987.1"/>
    <property type="molecule type" value="Genomic_DNA"/>
</dbReference>
<dbReference type="AlphaFoldDB" id="A0A921Q6C7"/>
<reference evidence="1" key="2">
    <citation type="submission" date="2020-10" db="EMBL/GenBank/DDBJ databases">
        <authorList>
            <person name="Cooper E.A."/>
            <person name="Brenton Z.W."/>
            <person name="Flinn B.S."/>
            <person name="Jenkins J."/>
            <person name="Shu S."/>
            <person name="Flowers D."/>
            <person name="Luo F."/>
            <person name="Wang Y."/>
            <person name="Xia P."/>
            <person name="Barry K."/>
            <person name="Daum C."/>
            <person name="Lipzen A."/>
            <person name="Yoshinaga Y."/>
            <person name="Schmutz J."/>
            <person name="Saski C."/>
            <person name="Vermerris W."/>
            <person name="Kresovich S."/>
        </authorList>
    </citation>
    <scope>NUCLEOTIDE SEQUENCE</scope>
</reference>
<name>A0A921Q6C7_SORBI</name>
<sequence length="122" mass="13858">MLREVTRRLARFLDEAWVVWEPPLIAFPPRQRTSVKRPPPILARSSRIAAQPLAHILASKWSEVLLNKRLGFAPLTALVSPVPRGILDALRSRSLSSSEVEGLDELFPTFNRRTCELFQEDS</sequence>
<protein>
    <submittedName>
        <fullName evidence="1">Uncharacterized protein</fullName>
    </submittedName>
</protein>
<accession>A0A921Q6C7</accession>
<evidence type="ECO:0000313" key="2">
    <source>
        <dbReference type="Proteomes" id="UP000807115"/>
    </source>
</evidence>
<comment type="caution">
    <text evidence="1">The sequence shown here is derived from an EMBL/GenBank/DDBJ whole genome shotgun (WGS) entry which is preliminary data.</text>
</comment>
<evidence type="ECO:0000313" key="1">
    <source>
        <dbReference type="EMBL" id="KAG0514987.1"/>
    </source>
</evidence>
<proteinExistence type="predicted"/>
<gene>
    <name evidence="1" type="ORF">BDA96_10G240100</name>
</gene>
<organism evidence="1 2">
    <name type="scientific">Sorghum bicolor</name>
    <name type="common">Sorghum</name>
    <name type="synonym">Sorghum vulgare</name>
    <dbReference type="NCBI Taxonomy" id="4558"/>
    <lineage>
        <taxon>Eukaryota</taxon>
        <taxon>Viridiplantae</taxon>
        <taxon>Streptophyta</taxon>
        <taxon>Embryophyta</taxon>
        <taxon>Tracheophyta</taxon>
        <taxon>Spermatophyta</taxon>
        <taxon>Magnoliopsida</taxon>
        <taxon>Liliopsida</taxon>
        <taxon>Poales</taxon>
        <taxon>Poaceae</taxon>
        <taxon>PACMAD clade</taxon>
        <taxon>Panicoideae</taxon>
        <taxon>Andropogonodae</taxon>
        <taxon>Andropogoneae</taxon>
        <taxon>Sorghinae</taxon>
        <taxon>Sorghum</taxon>
    </lineage>
</organism>